<name>A0A8B8G0D3_9HEMI</name>
<gene>
    <name evidence="2" type="primary">LOC112687532</name>
</gene>
<keyword evidence="1" id="KW-1185">Reference proteome</keyword>
<dbReference type="RefSeq" id="XP_025416061.1">
    <property type="nucleotide sequence ID" value="XM_025560276.1"/>
</dbReference>
<protein>
    <submittedName>
        <fullName evidence="2">Uncharacterized protein LOC112687532</fullName>
    </submittedName>
</protein>
<accession>A0A8B8G0D3</accession>
<dbReference type="AlphaFoldDB" id="A0A8B8G0D3"/>
<proteinExistence type="predicted"/>
<evidence type="ECO:0000313" key="2">
    <source>
        <dbReference type="RefSeq" id="XP_025416061.1"/>
    </source>
</evidence>
<organism evidence="1 2">
    <name type="scientific">Sipha flava</name>
    <name type="common">yellow sugarcane aphid</name>
    <dbReference type="NCBI Taxonomy" id="143950"/>
    <lineage>
        <taxon>Eukaryota</taxon>
        <taxon>Metazoa</taxon>
        <taxon>Ecdysozoa</taxon>
        <taxon>Arthropoda</taxon>
        <taxon>Hexapoda</taxon>
        <taxon>Insecta</taxon>
        <taxon>Pterygota</taxon>
        <taxon>Neoptera</taxon>
        <taxon>Paraneoptera</taxon>
        <taxon>Hemiptera</taxon>
        <taxon>Sternorrhyncha</taxon>
        <taxon>Aphidomorpha</taxon>
        <taxon>Aphidoidea</taxon>
        <taxon>Aphididae</taxon>
        <taxon>Sipha</taxon>
    </lineage>
</organism>
<evidence type="ECO:0000313" key="1">
    <source>
        <dbReference type="Proteomes" id="UP000694846"/>
    </source>
</evidence>
<reference evidence="2" key="1">
    <citation type="submission" date="2025-08" db="UniProtKB">
        <authorList>
            <consortium name="RefSeq"/>
        </authorList>
    </citation>
    <scope>IDENTIFICATION</scope>
    <source>
        <tissue evidence="2">Whole body</tissue>
    </source>
</reference>
<sequence length="177" mass="20136">MFNRQDVGRLKRYLGGIFRKKPDVLRPLLGQIDMSVNHQGATSLGSVTISRYLHSDNTKPVIITWSGLTDIKILRKLRITGIEKILDITNYSVENNNIFSLLLTNVNSNKLIYSEEIGYVNKNGRILSLKEMHGLICKEEHEITYCHDPVTDVILTKCIFNYIINKILTSASEESLV</sequence>
<dbReference type="OrthoDB" id="6606864at2759"/>
<dbReference type="GeneID" id="112687532"/>
<dbReference type="Proteomes" id="UP000694846">
    <property type="component" value="Unplaced"/>
</dbReference>